<dbReference type="EC" id="1.1.1.22" evidence="3"/>
<protein>
    <recommendedName>
        <fullName evidence="3">UDP-glucose 6-dehydrogenase</fullName>
        <ecNumber evidence="3">1.1.1.22</ecNumber>
    </recommendedName>
</protein>
<feature type="binding site" evidence="9">
    <location>
        <position position="238"/>
    </location>
    <ligand>
        <name>NAD(+)</name>
        <dbReference type="ChEBI" id="CHEBI:57540"/>
    </ligand>
</feature>
<dbReference type="InterPro" id="IPR017476">
    <property type="entry name" value="UDP-Glc/GDP-Man"/>
</dbReference>
<feature type="compositionally biased region" description="Polar residues" evidence="10">
    <location>
        <begin position="532"/>
        <end position="558"/>
    </location>
</feature>
<feature type="binding site" evidence="8">
    <location>
        <position position="379"/>
    </location>
    <ligand>
        <name>substrate</name>
    </ligand>
</feature>
<comment type="similarity">
    <text evidence="2">Belongs to the UDP-glucose/GDP-mannose dehydrogenase family.</text>
</comment>
<dbReference type="PANTHER" id="PTHR11374:SF3">
    <property type="entry name" value="UDP-GLUCOSE 6-DEHYDROGENASE"/>
    <property type="match status" value="1"/>
</dbReference>
<keyword evidence="5 9" id="KW-0520">NAD</keyword>
<feature type="binding site" evidence="9">
    <location>
        <position position="271"/>
    </location>
    <ligand>
        <name>NAD(+)</name>
        <dbReference type="ChEBI" id="CHEBI:57540"/>
    </ligand>
</feature>
<feature type="region of interest" description="Disordered" evidence="10">
    <location>
        <begin position="150"/>
        <end position="172"/>
    </location>
</feature>
<dbReference type="GO" id="GO:0051287">
    <property type="term" value="F:NAD binding"/>
    <property type="evidence" value="ECO:0007669"/>
    <property type="project" value="InterPro"/>
</dbReference>
<feature type="binding site" evidence="8">
    <location>
        <begin position="268"/>
        <end position="271"/>
    </location>
    <ligand>
        <name>substrate</name>
    </ligand>
</feature>
<dbReference type="Pfam" id="PF00984">
    <property type="entry name" value="UDPG_MGDP_dh"/>
    <property type="match status" value="1"/>
</dbReference>
<feature type="binding site" evidence="9">
    <location>
        <position position="120"/>
    </location>
    <ligand>
        <name>NAD(+)</name>
        <dbReference type="ChEBI" id="CHEBI:57540"/>
    </ligand>
</feature>
<dbReference type="RefSeq" id="XP_018697968.1">
    <property type="nucleotide sequence ID" value="XM_018832089.1"/>
</dbReference>
<dbReference type="GO" id="GO:0006065">
    <property type="term" value="P:UDP-glucuronate biosynthetic process"/>
    <property type="evidence" value="ECO:0007669"/>
    <property type="project" value="UniProtKB-UniPathway"/>
</dbReference>
<keyword evidence="4" id="KW-0560">Oxidoreductase</keyword>
<feature type="binding site" evidence="9">
    <location>
        <position position="198"/>
    </location>
    <ligand>
        <name>NAD(+)</name>
        <dbReference type="ChEBI" id="CHEBI:57540"/>
    </ligand>
</feature>
<dbReference type="InterPro" id="IPR014026">
    <property type="entry name" value="UDP-Glc/GDP-Man_DH_dimer"/>
</dbReference>
<dbReference type="PANTHER" id="PTHR11374">
    <property type="entry name" value="UDP-GLUCOSE DEHYDROGENASE/UDP-MANNAC DEHYDROGENASE"/>
    <property type="match status" value="1"/>
</dbReference>
<dbReference type="InterPro" id="IPR028357">
    <property type="entry name" value="UDPglc_DH_bac"/>
</dbReference>
<evidence type="ECO:0000256" key="3">
    <source>
        <dbReference type="ARBA" id="ARBA00012954"/>
    </source>
</evidence>
<dbReference type="InterPro" id="IPR036291">
    <property type="entry name" value="NAD(P)-bd_dom_sf"/>
</dbReference>
<gene>
    <name evidence="12" type="ORF">AYL99_00573</name>
</gene>
<evidence type="ECO:0000256" key="4">
    <source>
        <dbReference type="ARBA" id="ARBA00023002"/>
    </source>
</evidence>
<feature type="active site" description="Nucleophile" evidence="7">
    <location>
        <position position="382"/>
    </location>
</feature>
<dbReference type="Pfam" id="PF03720">
    <property type="entry name" value="UDPG_MGDP_dh_C"/>
    <property type="match status" value="1"/>
</dbReference>
<dbReference type="GO" id="GO:0005634">
    <property type="term" value="C:nucleus"/>
    <property type="evidence" value="ECO:0007669"/>
    <property type="project" value="TreeGrafter"/>
</dbReference>
<feature type="compositionally biased region" description="Polar residues" evidence="10">
    <location>
        <begin position="154"/>
        <end position="163"/>
    </location>
</feature>
<evidence type="ECO:0000256" key="1">
    <source>
        <dbReference type="ARBA" id="ARBA00004701"/>
    </source>
</evidence>
<dbReference type="AlphaFoldDB" id="A0A178ZZ59"/>
<feature type="compositionally biased region" description="Polar residues" evidence="10">
    <location>
        <begin position="9"/>
        <end position="28"/>
    </location>
</feature>
<evidence type="ECO:0000256" key="7">
    <source>
        <dbReference type="PIRSR" id="PIRSR500134-1"/>
    </source>
</evidence>
<dbReference type="GO" id="GO:0003979">
    <property type="term" value="F:UDP-glucose 6-dehydrogenase activity"/>
    <property type="evidence" value="ECO:0007669"/>
    <property type="project" value="UniProtKB-EC"/>
</dbReference>
<dbReference type="FunFam" id="1.20.5.100:FF:000001">
    <property type="entry name" value="UDP-glucose 6-dehydrogenase"/>
    <property type="match status" value="1"/>
</dbReference>
<dbReference type="GO" id="GO:0006024">
    <property type="term" value="P:glycosaminoglycan biosynthetic process"/>
    <property type="evidence" value="ECO:0007669"/>
    <property type="project" value="TreeGrafter"/>
</dbReference>
<organism evidence="12 13">
    <name type="scientific">Fonsecaea erecta</name>
    <dbReference type="NCBI Taxonomy" id="1367422"/>
    <lineage>
        <taxon>Eukaryota</taxon>
        <taxon>Fungi</taxon>
        <taxon>Dikarya</taxon>
        <taxon>Ascomycota</taxon>
        <taxon>Pezizomycotina</taxon>
        <taxon>Eurotiomycetes</taxon>
        <taxon>Chaetothyriomycetidae</taxon>
        <taxon>Chaetothyriales</taxon>
        <taxon>Herpotrichiellaceae</taxon>
        <taxon>Fonsecaea</taxon>
    </lineage>
</organism>
<feature type="binding site" evidence="9">
    <location>
        <position position="385"/>
    </location>
    <ligand>
        <name>NAD(+)</name>
        <dbReference type="ChEBI" id="CHEBI:57540"/>
    </ligand>
</feature>
<dbReference type="InterPro" id="IPR014027">
    <property type="entry name" value="UDP-Glc/GDP-Man_DH_C"/>
</dbReference>
<feature type="binding site" evidence="8">
    <location>
        <position position="445"/>
    </location>
    <ligand>
        <name>substrate</name>
    </ligand>
</feature>
<dbReference type="FunFam" id="3.40.50.720:FF:000032">
    <property type="entry name" value="UDP-glucose 6-dehydrogenase"/>
    <property type="match status" value="1"/>
</dbReference>
<evidence type="ECO:0000256" key="6">
    <source>
        <dbReference type="ARBA" id="ARBA00047473"/>
    </source>
</evidence>
<dbReference type="InterPro" id="IPR036220">
    <property type="entry name" value="UDP-Glc/GDP-Man_DH_C_sf"/>
</dbReference>
<dbReference type="SUPFAM" id="SSF51735">
    <property type="entry name" value="NAD(P)-binding Rossmann-fold domains"/>
    <property type="match status" value="1"/>
</dbReference>
<dbReference type="GeneID" id="30004743"/>
<evidence type="ECO:0000313" key="13">
    <source>
        <dbReference type="Proteomes" id="UP000078343"/>
    </source>
</evidence>
<dbReference type="NCBIfam" id="TIGR03026">
    <property type="entry name" value="NDP-sugDHase"/>
    <property type="match status" value="1"/>
</dbReference>
<dbReference type="Proteomes" id="UP000078343">
    <property type="component" value="Unassembled WGS sequence"/>
</dbReference>
<dbReference type="InterPro" id="IPR028356">
    <property type="entry name" value="UDPglc_DH_euk"/>
</dbReference>
<comment type="caution">
    <text evidence="12">The sequence shown here is derived from an EMBL/GenBank/DDBJ whole genome shotgun (WGS) entry which is preliminary data.</text>
</comment>
<comment type="pathway">
    <text evidence="1">Nucleotide-sugar biosynthesis; UDP-alpha-D-glucuronate biosynthesis; UDP-alpha-D-glucuronate from UDP-alpha-D-glucose: step 1/1.</text>
</comment>
<feature type="region of interest" description="Disordered" evidence="10">
    <location>
        <begin position="1"/>
        <end position="38"/>
    </location>
</feature>
<dbReference type="SUPFAM" id="SSF52413">
    <property type="entry name" value="UDP-glucose/GDP-mannose dehydrogenase C-terminal domain"/>
    <property type="match status" value="1"/>
</dbReference>
<name>A0A178ZZ59_9EURO</name>
<comment type="catalytic activity">
    <reaction evidence="6">
        <text>UDP-alpha-D-glucose + 2 NAD(+) + H2O = UDP-alpha-D-glucuronate + 2 NADH + 3 H(+)</text>
        <dbReference type="Rhea" id="RHEA:23596"/>
        <dbReference type="ChEBI" id="CHEBI:15377"/>
        <dbReference type="ChEBI" id="CHEBI:15378"/>
        <dbReference type="ChEBI" id="CHEBI:57540"/>
        <dbReference type="ChEBI" id="CHEBI:57945"/>
        <dbReference type="ChEBI" id="CHEBI:58052"/>
        <dbReference type="ChEBI" id="CHEBI:58885"/>
        <dbReference type="EC" id="1.1.1.22"/>
    </reaction>
</comment>
<dbReference type="Gene3D" id="1.20.5.100">
    <property type="entry name" value="Cytochrome c1, transmembrane anchor, C-terminal"/>
    <property type="match status" value="1"/>
</dbReference>
<feature type="binding site" evidence="8">
    <location>
        <position position="326"/>
    </location>
    <ligand>
        <name>substrate</name>
    </ligand>
</feature>
<reference evidence="12 13" key="1">
    <citation type="submission" date="2016-04" db="EMBL/GenBank/DDBJ databases">
        <title>Draft genome of Fonsecaea erecta CBS 125763.</title>
        <authorList>
            <person name="Weiss V.A."/>
            <person name="Vicente V.A."/>
            <person name="Raittz R.T."/>
            <person name="Moreno L.F."/>
            <person name="De Souza E.M."/>
            <person name="Pedrosa F.O."/>
            <person name="Steffens M.B."/>
            <person name="Faoro H."/>
            <person name="Tadra-Sfeir M.Z."/>
            <person name="Najafzadeh M.J."/>
            <person name="Felipe M.S."/>
            <person name="Teixeira M."/>
            <person name="Sun J."/>
            <person name="Xi L."/>
            <person name="Gomes R."/>
            <person name="De Azevedo C.M."/>
            <person name="Salgado C.G."/>
            <person name="Da Silva M.B."/>
            <person name="Nascimento M.F."/>
            <person name="Queiroz-Telles F."/>
            <person name="Attili D.S."/>
            <person name="Gorbushina A."/>
        </authorList>
    </citation>
    <scope>NUCLEOTIDE SEQUENCE [LARGE SCALE GENOMIC DNA]</scope>
    <source>
        <strain evidence="12 13">CBS 125763</strain>
    </source>
</reference>
<evidence type="ECO:0000259" key="11">
    <source>
        <dbReference type="SMART" id="SM00984"/>
    </source>
</evidence>
<dbReference type="UniPathway" id="UPA00038">
    <property type="reaction ID" value="UER00491"/>
</dbReference>
<dbReference type="PIRSF" id="PIRSF500134">
    <property type="entry name" value="UDPglc_DH_bac"/>
    <property type="match status" value="1"/>
</dbReference>
<dbReference type="PIRSF" id="PIRSF000124">
    <property type="entry name" value="UDPglc_GDPman_dh"/>
    <property type="match status" value="1"/>
</dbReference>
<evidence type="ECO:0000256" key="8">
    <source>
        <dbReference type="PIRSR" id="PIRSR500134-2"/>
    </source>
</evidence>
<evidence type="ECO:0000256" key="9">
    <source>
        <dbReference type="PIRSR" id="PIRSR500134-3"/>
    </source>
</evidence>
<evidence type="ECO:0000313" key="12">
    <source>
        <dbReference type="EMBL" id="OAP64601.1"/>
    </source>
</evidence>
<dbReference type="InterPro" id="IPR001732">
    <property type="entry name" value="UDP-Glc/GDP-Man_DH_N"/>
</dbReference>
<dbReference type="GO" id="GO:0000271">
    <property type="term" value="P:polysaccharide biosynthetic process"/>
    <property type="evidence" value="ECO:0007669"/>
    <property type="project" value="InterPro"/>
</dbReference>
<feature type="domain" description="UDP-glucose/GDP-mannose dehydrogenase C-terminal" evidence="11">
    <location>
        <begin position="438"/>
        <end position="535"/>
    </location>
</feature>
<proteinExistence type="inferred from homology"/>
<feature type="binding site" evidence="9">
    <location>
        <position position="115"/>
    </location>
    <ligand>
        <name>NAD(+)</name>
        <dbReference type="ChEBI" id="CHEBI:57540"/>
    </ligand>
</feature>
<dbReference type="OrthoDB" id="5059218at2759"/>
<sequence length="652" mass="70967">MDFAVPSLVGTSDDSSCNDSTGLLTPDSSPLIRPSHPKDSFETRLAHALEEPKRRRIDPPSFRAESPFVPSFADLFAPVPSDVRKVCVIGAGYVGGPTAAVIALHNPKVGVEVLDRDQRRIERWNSAHLPIHEPGLNKIVRLTRDGAIIKQPGERSSTPQGHNGESDHVSRRGPNLFFTCDTQVSISTADMVFLAVNTPTKTTGVGAGRATNMAALDGAVKDVAMYAKPGTIIVEKSTVPCGTAQRIRNTLNALRPGEPFEVLSNPEFLSEGTAVKNLMKPDRVIIGSSGTPSGKLAADALASLYAAWIPPTQILQINAWSSELSKLVANAMLAQRISSINSISAICEATGANVEEVARSIGLDTRIGPQFLKAGLGFGGSCFRKDIASLTYLAESLGLEEVAHYWQLVNSINVMQRNRFARKVLRRFNENLCGKKITLMGFAFKKNTSDARESPAVDVIRTLLDEQPAEIAIFDPYCDEDDMLREITAAVSNPLGFEIEVSLVKIYTDPYEACMESNAILIITDCDQFKTSPQRTRGSNASETSSPANTATTVSNSPKQEENDYLGANFANYRLAPQPDCVDNCPDCRSKARGPISTDPVEWARIVYSMREPKWVFDGRGIVDADEIEKLGGVRVDGIGKWRPEDGQKRCW</sequence>
<feature type="binding site" evidence="9">
    <location>
        <position position="452"/>
    </location>
    <ligand>
        <name>NAD(+)</name>
        <dbReference type="ChEBI" id="CHEBI:57540"/>
    </ligand>
</feature>
<evidence type="ECO:0000256" key="2">
    <source>
        <dbReference type="ARBA" id="ARBA00006601"/>
    </source>
</evidence>
<accession>A0A178ZZ59</accession>
<dbReference type="SUPFAM" id="SSF48179">
    <property type="entry name" value="6-phosphogluconate dehydrogenase C-terminal domain-like"/>
    <property type="match status" value="1"/>
</dbReference>
<dbReference type="STRING" id="1367422.A0A178ZZ59"/>
<feature type="region of interest" description="Disordered" evidence="10">
    <location>
        <begin position="532"/>
        <end position="561"/>
    </location>
</feature>
<dbReference type="EMBL" id="LVYI01000001">
    <property type="protein sequence ID" value="OAP64601.1"/>
    <property type="molecule type" value="Genomic_DNA"/>
</dbReference>
<dbReference type="Pfam" id="PF03721">
    <property type="entry name" value="UDPG_MGDP_dh_N"/>
    <property type="match status" value="2"/>
</dbReference>
<keyword evidence="13" id="KW-1185">Reference proteome</keyword>
<evidence type="ECO:0000256" key="5">
    <source>
        <dbReference type="ARBA" id="ARBA00023027"/>
    </source>
</evidence>
<feature type="binding site" evidence="8">
    <location>
        <begin position="371"/>
        <end position="375"/>
    </location>
    <ligand>
        <name>substrate</name>
    </ligand>
</feature>
<dbReference type="Gene3D" id="3.40.50.720">
    <property type="entry name" value="NAD(P)-binding Rossmann-like Domain"/>
    <property type="match status" value="2"/>
</dbReference>
<evidence type="ECO:0000256" key="10">
    <source>
        <dbReference type="SAM" id="MobiDB-lite"/>
    </source>
</evidence>
<dbReference type="SMART" id="SM00984">
    <property type="entry name" value="UDPG_MGDP_dh_C"/>
    <property type="match status" value="1"/>
</dbReference>
<dbReference type="InterPro" id="IPR008927">
    <property type="entry name" value="6-PGluconate_DH-like_C_sf"/>
</dbReference>